<keyword evidence="7" id="KW-1185">Reference proteome</keyword>
<dbReference type="GO" id="GO:0003677">
    <property type="term" value="F:DNA binding"/>
    <property type="evidence" value="ECO:0007669"/>
    <property type="project" value="UniProtKB-KW"/>
</dbReference>
<dbReference type="EMBL" id="JAJOZR010000004">
    <property type="protein sequence ID" value="MCD7108988.1"/>
    <property type="molecule type" value="Genomic_DNA"/>
</dbReference>
<keyword evidence="3" id="KW-0238">DNA-binding</keyword>
<keyword evidence="2" id="KW-0805">Transcription regulation</keyword>
<dbReference type="InterPro" id="IPR017685">
    <property type="entry name" value="ArgP"/>
</dbReference>
<evidence type="ECO:0000256" key="1">
    <source>
        <dbReference type="ARBA" id="ARBA00009437"/>
    </source>
</evidence>
<evidence type="ECO:0000313" key="7">
    <source>
        <dbReference type="Proteomes" id="UP001139089"/>
    </source>
</evidence>
<dbReference type="Proteomes" id="UP001139089">
    <property type="component" value="Unassembled WGS sequence"/>
</dbReference>
<comment type="similarity">
    <text evidence="1">Belongs to the LysR transcriptional regulatory family.</text>
</comment>
<dbReference type="InterPro" id="IPR036390">
    <property type="entry name" value="WH_DNA-bd_sf"/>
</dbReference>
<dbReference type="RefSeq" id="WP_231813327.1">
    <property type="nucleotide sequence ID" value="NZ_JAJOZR010000004.1"/>
</dbReference>
<feature type="domain" description="HTH lysR-type" evidence="5">
    <location>
        <begin position="3"/>
        <end position="59"/>
    </location>
</feature>
<dbReference type="SUPFAM" id="SSF46785">
    <property type="entry name" value="Winged helix' DNA-binding domain"/>
    <property type="match status" value="1"/>
</dbReference>
<dbReference type="InterPro" id="IPR050176">
    <property type="entry name" value="LTTR"/>
</dbReference>
<protein>
    <submittedName>
        <fullName evidence="6">LysR family transcriptional regulator ArgP</fullName>
    </submittedName>
</protein>
<comment type="caution">
    <text evidence="6">The sequence shown here is derived from an EMBL/GenBank/DDBJ whole genome shotgun (WGS) entry which is preliminary data.</text>
</comment>
<dbReference type="InterPro" id="IPR000847">
    <property type="entry name" value="LysR_HTH_N"/>
</dbReference>
<proteinExistence type="inferred from homology"/>
<dbReference type="NCBIfam" id="TIGR03298">
    <property type="entry name" value="argP"/>
    <property type="match status" value="1"/>
</dbReference>
<name>A0A9X1T6Q6_9HYPH</name>
<dbReference type="Gene3D" id="1.10.10.10">
    <property type="entry name" value="Winged helix-like DNA-binding domain superfamily/Winged helix DNA-binding domain"/>
    <property type="match status" value="1"/>
</dbReference>
<dbReference type="Pfam" id="PF00126">
    <property type="entry name" value="HTH_1"/>
    <property type="match status" value="1"/>
</dbReference>
<accession>A0A9X1T6Q6</accession>
<evidence type="ECO:0000313" key="6">
    <source>
        <dbReference type="EMBL" id="MCD7108988.1"/>
    </source>
</evidence>
<sequence>MAIDYVSLRAVSVVVQTGSFDKAARFLNVTPSAISQRVKALEERLGTALVIRGSPCVATEKGAWLCRHMETVGMLESELFGHLPALADPESPGTRVTLHIATNADSLATWFLTAAAAFARDAPHLLNIAVDDQDHTAEWLQQGRVLAAVTSLEAPMSGCRRTPLGALRYRATASPDFVERYFAGGLTPSAFTRAPAMTFNQKDRLQSRWLRQALGEDPVCPTHWLPSTQSFVEASLSGMGWGMNPEILVAEHLASGRLVELIPDTPLDVPLFWQINRLAADQLTTLTRAVVDTARGVLHAPS</sequence>
<gene>
    <name evidence="6" type="ORF">LRX75_08025</name>
</gene>
<evidence type="ECO:0000259" key="5">
    <source>
        <dbReference type="PROSITE" id="PS50931"/>
    </source>
</evidence>
<dbReference type="PANTHER" id="PTHR30579:SF2">
    <property type="entry name" value="HTH-TYPE TRANSCRIPTIONAL REGULATOR ARGP"/>
    <property type="match status" value="1"/>
</dbReference>
<evidence type="ECO:0000256" key="4">
    <source>
        <dbReference type="ARBA" id="ARBA00023163"/>
    </source>
</evidence>
<dbReference type="NCBIfam" id="NF009888">
    <property type="entry name" value="PRK13348.1"/>
    <property type="match status" value="1"/>
</dbReference>
<dbReference type="AlphaFoldDB" id="A0A9X1T6Q6"/>
<dbReference type="Gene3D" id="3.40.190.290">
    <property type="match status" value="1"/>
</dbReference>
<reference evidence="6" key="1">
    <citation type="submission" date="2021-12" db="EMBL/GenBank/DDBJ databases">
        <authorList>
            <person name="Li Y."/>
        </authorList>
    </citation>
    <scope>NUCLEOTIDE SEQUENCE</scope>
    <source>
        <strain evidence="6">DKSPLA3</strain>
    </source>
</reference>
<evidence type="ECO:0000256" key="2">
    <source>
        <dbReference type="ARBA" id="ARBA00023015"/>
    </source>
</evidence>
<dbReference type="InterPro" id="IPR005119">
    <property type="entry name" value="LysR_subst-bd"/>
</dbReference>
<dbReference type="PANTHER" id="PTHR30579">
    <property type="entry name" value="TRANSCRIPTIONAL REGULATOR"/>
    <property type="match status" value="1"/>
</dbReference>
<dbReference type="Pfam" id="PF03466">
    <property type="entry name" value="LysR_substrate"/>
    <property type="match status" value="1"/>
</dbReference>
<dbReference type="NCBIfam" id="NF002964">
    <property type="entry name" value="PRK03635.1"/>
    <property type="match status" value="1"/>
</dbReference>
<dbReference type="InterPro" id="IPR036388">
    <property type="entry name" value="WH-like_DNA-bd_sf"/>
</dbReference>
<evidence type="ECO:0000256" key="3">
    <source>
        <dbReference type="ARBA" id="ARBA00023125"/>
    </source>
</evidence>
<dbReference type="PRINTS" id="PR00039">
    <property type="entry name" value="HTHLYSR"/>
</dbReference>
<organism evidence="6 7">
    <name type="scientific">Rhizobium quercicola</name>
    <dbReference type="NCBI Taxonomy" id="2901226"/>
    <lineage>
        <taxon>Bacteria</taxon>
        <taxon>Pseudomonadati</taxon>
        <taxon>Pseudomonadota</taxon>
        <taxon>Alphaproteobacteria</taxon>
        <taxon>Hyphomicrobiales</taxon>
        <taxon>Rhizobiaceae</taxon>
        <taxon>Rhizobium/Agrobacterium group</taxon>
        <taxon>Rhizobium</taxon>
    </lineage>
</organism>
<dbReference type="SUPFAM" id="SSF53850">
    <property type="entry name" value="Periplasmic binding protein-like II"/>
    <property type="match status" value="1"/>
</dbReference>
<dbReference type="GO" id="GO:0003700">
    <property type="term" value="F:DNA-binding transcription factor activity"/>
    <property type="evidence" value="ECO:0007669"/>
    <property type="project" value="InterPro"/>
</dbReference>
<dbReference type="PROSITE" id="PS50931">
    <property type="entry name" value="HTH_LYSR"/>
    <property type="match status" value="1"/>
</dbReference>
<keyword evidence="4" id="KW-0804">Transcription</keyword>